<sequence length="293" mass="32296">MNLHHLKVFLAVAEAGSISAGAERLHISQPAVTREIRDLEASLDLRLFDRLPRGVQLTEGGLRLFDYAQRIFSLERAAERDLRDFAQLEQGELHLGASATLGAYLLPPLLTRFRAVHPQIFVSLEVSNTDVVTRQLDEGRISLGFVEGPFAKSDYAHHLLARDALLPVASPHHPLAGSTALKAERLQDYPLYMREPGSGARVSIEQAYQAHGLEPRAGMAIGSTEALKRLLADGQGIAWLSQRVVERELASGELRRLPVQDLHIERELHVLWRLGASLSPAPAAFLQLSQMPG</sequence>
<dbReference type="PROSITE" id="PS50931">
    <property type="entry name" value="HTH_LYSR"/>
    <property type="match status" value="1"/>
</dbReference>
<dbReference type="EMBL" id="FNJJ01000005">
    <property type="protein sequence ID" value="SDP71315.1"/>
    <property type="molecule type" value="Genomic_DNA"/>
</dbReference>
<accession>A0A1H0UZ14</accession>
<dbReference type="Gene3D" id="1.10.10.10">
    <property type="entry name" value="Winged helix-like DNA-binding domain superfamily/Winged helix DNA-binding domain"/>
    <property type="match status" value="1"/>
</dbReference>
<dbReference type="InterPro" id="IPR036390">
    <property type="entry name" value="WH_DNA-bd_sf"/>
</dbReference>
<name>A0A1H0UZ14_9GAMM</name>
<dbReference type="PANTHER" id="PTHR30126:SF39">
    <property type="entry name" value="HTH-TYPE TRANSCRIPTIONAL REGULATOR CYSL"/>
    <property type="match status" value="1"/>
</dbReference>
<dbReference type="PRINTS" id="PR00039">
    <property type="entry name" value="HTHLYSR"/>
</dbReference>
<dbReference type="PANTHER" id="PTHR30126">
    <property type="entry name" value="HTH-TYPE TRANSCRIPTIONAL REGULATOR"/>
    <property type="match status" value="1"/>
</dbReference>
<keyword evidence="2" id="KW-0805">Transcription regulation</keyword>
<dbReference type="Proteomes" id="UP000199460">
    <property type="component" value="Unassembled WGS sequence"/>
</dbReference>
<keyword evidence="4" id="KW-0804">Transcription</keyword>
<dbReference type="CDD" id="cd08420">
    <property type="entry name" value="PBP2_CysL_like"/>
    <property type="match status" value="1"/>
</dbReference>
<dbReference type="RefSeq" id="WP_090430128.1">
    <property type="nucleotide sequence ID" value="NZ_FNJJ01000005.1"/>
</dbReference>
<reference evidence="7" key="1">
    <citation type="submission" date="2016-10" db="EMBL/GenBank/DDBJ databases">
        <authorList>
            <person name="Varghese N."/>
            <person name="Submissions S."/>
        </authorList>
    </citation>
    <scope>NUCLEOTIDE SEQUENCE [LARGE SCALE GENOMIC DNA]</scope>
    <source>
        <strain evidence="7">JCM 18416</strain>
    </source>
</reference>
<feature type="domain" description="HTH lysR-type" evidence="5">
    <location>
        <begin position="1"/>
        <end position="58"/>
    </location>
</feature>
<evidence type="ECO:0000256" key="4">
    <source>
        <dbReference type="ARBA" id="ARBA00023163"/>
    </source>
</evidence>
<dbReference type="GO" id="GO:0000976">
    <property type="term" value="F:transcription cis-regulatory region binding"/>
    <property type="evidence" value="ECO:0007669"/>
    <property type="project" value="TreeGrafter"/>
</dbReference>
<protein>
    <submittedName>
        <fullName evidence="6">DNA-binding transcriptional regulator, LysR family</fullName>
    </submittedName>
</protein>
<dbReference type="Pfam" id="PF00126">
    <property type="entry name" value="HTH_1"/>
    <property type="match status" value="1"/>
</dbReference>
<dbReference type="FunFam" id="1.10.10.10:FF:000001">
    <property type="entry name" value="LysR family transcriptional regulator"/>
    <property type="match status" value="1"/>
</dbReference>
<dbReference type="GeneID" id="300931591"/>
<comment type="similarity">
    <text evidence="1">Belongs to the LysR transcriptional regulatory family.</text>
</comment>
<evidence type="ECO:0000313" key="7">
    <source>
        <dbReference type="Proteomes" id="UP000199460"/>
    </source>
</evidence>
<evidence type="ECO:0000259" key="5">
    <source>
        <dbReference type="PROSITE" id="PS50931"/>
    </source>
</evidence>
<evidence type="ECO:0000313" key="6">
    <source>
        <dbReference type="EMBL" id="SDP71315.1"/>
    </source>
</evidence>
<keyword evidence="3 6" id="KW-0238">DNA-binding</keyword>
<organism evidence="6 7">
    <name type="scientific">Ectopseudomonas guguanensis</name>
    <dbReference type="NCBI Taxonomy" id="1198456"/>
    <lineage>
        <taxon>Bacteria</taxon>
        <taxon>Pseudomonadati</taxon>
        <taxon>Pseudomonadota</taxon>
        <taxon>Gammaproteobacteria</taxon>
        <taxon>Pseudomonadales</taxon>
        <taxon>Pseudomonadaceae</taxon>
        <taxon>Ectopseudomonas</taxon>
    </lineage>
</organism>
<dbReference type="InterPro" id="IPR036388">
    <property type="entry name" value="WH-like_DNA-bd_sf"/>
</dbReference>
<dbReference type="GO" id="GO:0003700">
    <property type="term" value="F:DNA-binding transcription factor activity"/>
    <property type="evidence" value="ECO:0007669"/>
    <property type="project" value="InterPro"/>
</dbReference>
<dbReference type="OrthoDB" id="5289754at2"/>
<dbReference type="SUPFAM" id="SSF53850">
    <property type="entry name" value="Periplasmic binding protein-like II"/>
    <property type="match status" value="1"/>
</dbReference>
<evidence type="ECO:0000256" key="2">
    <source>
        <dbReference type="ARBA" id="ARBA00023015"/>
    </source>
</evidence>
<dbReference type="SUPFAM" id="SSF46785">
    <property type="entry name" value="Winged helix' DNA-binding domain"/>
    <property type="match status" value="1"/>
</dbReference>
<evidence type="ECO:0000256" key="3">
    <source>
        <dbReference type="ARBA" id="ARBA00023125"/>
    </source>
</evidence>
<proteinExistence type="inferred from homology"/>
<dbReference type="InterPro" id="IPR005119">
    <property type="entry name" value="LysR_subst-bd"/>
</dbReference>
<gene>
    <name evidence="6" type="ORF">SAMN05216213_105122</name>
</gene>
<dbReference type="InterPro" id="IPR000847">
    <property type="entry name" value="LysR_HTH_N"/>
</dbReference>
<dbReference type="Pfam" id="PF03466">
    <property type="entry name" value="LysR_substrate"/>
    <property type="match status" value="1"/>
</dbReference>
<dbReference type="Gene3D" id="3.40.190.10">
    <property type="entry name" value="Periplasmic binding protein-like II"/>
    <property type="match status" value="2"/>
</dbReference>
<evidence type="ECO:0000256" key="1">
    <source>
        <dbReference type="ARBA" id="ARBA00009437"/>
    </source>
</evidence>
<keyword evidence="7" id="KW-1185">Reference proteome</keyword>
<dbReference type="AlphaFoldDB" id="A0A1H0UZ14"/>